<proteinExistence type="predicted"/>
<dbReference type="RefSeq" id="WP_377317523.1">
    <property type="nucleotide sequence ID" value="NZ_JBHSNF010000001.1"/>
</dbReference>
<dbReference type="SUPFAM" id="SSF52141">
    <property type="entry name" value="Uracil-DNA glycosylase-like"/>
    <property type="match status" value="1"/>
</dbReference>
<gene>
    <name evidence="5" type="ORF">ACFPPA_04130</name>
</gene>
<evidence type="ECO:0000256" key="1">
    <source>
        <dbReference type="ARBA" id="ARBA00022763"/>
    </source>
</evidence>
<name>A0ABW0QJZ6_9GAMM</name>
<keyword evidence="5" id="KW-0326">Glycosidase</keyword>
<keyword evidence="2 5" id="KW-0378">Hydrolase</keyword>
<dbReference type="EC" id="3.2.2.-" evidence="5"/>
<evidence type="ECO:0000313" key="5">
    <source>
        <dbReference type="EMBL" id="MFC5524921.1"/>
    </source>
</evidence>
<evidence type="ECO:0000259" key="4">
    <source>
        <dbReference type="Pfam" id="PF03167"/>
    </source>
</evidence>
<keyword evidence="3" id="KW-0234">DNA repair</keyword>
<reference evidence="6" key="1">
    <citation type="journal article" date="2019" name="Int. J. Syst. Evol. Microbiol.">
        <title>The Global Catalogue of Microorganisms (GCM) 10K type strain sequencing project: providing services to taxonomists for standard genome sequencing and annotation.</title>
        <authorList>
            <consortium name="The Broad Institute Genomics Platform"/>
            <consortium name="The Broad Institute Genome Sequencing Center for Infectious Disease"/>
            <person name="Wu L."/>
            <person name="Ma J."/>
        </authorList>
    </citation>
    <scope>NUCLEOTIDE SEQUENCE [LARGE SCALE GENOMIC DNA]</scope>
    <source>
        <strain evidence="6">CGMCC 1.16619</strain>
    </source>
</reference>
<keyword evidence="6" id="KW-1185">Reference proteome</keyword>
<dbReference type="Pfam" id="PF03167">
    <property type="entry name" value="UDG"/>
    <property type="match status" value="1"/>
</dbReference>
<evidence type="ECO:0000256" key="3">
    <source>
        <dbReference type="ARBA" id="ARBA00023204"/>
    </source>
</evidence>
<evidence type="ECO:0000256" key="2">
    <source>
        <dbReference type="ARBA" id="ARBA00022801"/>
    </source>
</evidence>
<comment type="caution">
    <text evidence="5">The sequence shown here is derived from an EMBL/GenBank/DDBJ whole genome shotgun (WGS) entry which is preliminary data.</text>
</comment>
<feature type="domain" description="Uracil-DNA glycosylase-like" evidence="4">
    <location>
        <begin position="17"/>
        <end position="158"/>
    </location>
</feature>
<sequence>MSRGTEAPARPEVILPDVLQAGLSLVFCGTAAGRRSAAERAYYAHPGNLFWRALFEAGLTPRQLAPADYPLLPRYGIGLTDLAKRHAGNDSELPRDAFDVPGLVARIERHRPQWLAFTSKNAARAALGHAVDYGVQQDCLGSTRLFVLPSPSGQARGHWSLEPWLVLGRLYRALQAASDATTTGHDAAGASR</sequence>
<protein>
    <submittedName>
        <fullName evidence="5">Mismatch-specific DNA-glycosylase</fullName>
        <ecNumber evidence="5">3.2.2.-</ecNumber>
    </submittedName>
</protein>
<dbReference type="InterPro" id="IPR015637">
    <property type="entry name" value="MUG/TDG"/>
</dbReference>
<dbReference type="GO" id="GO:0016798">
    <property type="term" value="F:hydrolase activity, acting on glycosyl bonds"/>
    <property type="evidence" value="ECO:0007669"/>
    <property type="project" value="UniProtKB-KW"/>
</dbReference>
<dbReference type="Proteomes" id="UP001596114">
    <property type="component" value="Unassembled WGS sequence"/>
</dbReference>
<dbReference type="PANTHER" id="PTHR12159:SF9">
    <property type="entry name" value="G_T MISMATCH-SPECIFIC THYMINE DNA GLYCOSYLASE"/>
    <property type="match status" value="1"/>
</dbReference>
<dbReference type="EMBL" id="JBHSNF010000001">
    <property type="protein sequence ID" value="MFC5524921.1"/>
    <property type="molecule type" value="Genomic_DNA"/>
</dbReference>
<organism evidence="5 6">
    <name type="scientific">Rhodanobacter ginsengisoli</name>
    <dbReference type="NCBI Taxonomy" id="418646"/>
    <lineage>
        <taxon>Bacteria</taxon>
        <taxon>Pseudomonadati</taxon>
        <taxon>Pseudomonadota</taxon>
        <taxon>Gammaproteobacteria</taxon>
        <taxon>Lysobacterales</taxon>
        <taxon>Rhodanobacteraceae</taxon>
        <taxon>Rhodanobacter</taxon>
    </lineage>
</organism>
<keyword evidence="1" id="KW-0227">DNA damage</keyword>
<dbReference type="InterPro" id="IPR005122">
    <property type="entry name" value="Uracil-DNA_glycosylase-like"/>
</dbReference>
<dbReference type="Gene3D" id="3.40.470.10">
    <property type="entry name" value="Uracil-DNA glycosylase-like domain"/>
    <property type="match status" value="1"/>
</dbReference>
<dbReference type="InterPro" id="IPR036895">
    <property type="entry name" value="Uracil-DNA_glycosylase-like_sf"/>
</dbReference>
<evidence type="ECO:0000313" key="6">
    <source>
        <dbReference type="Proteomes" id="UP001596114"/>
    </source>
</evidence>
<dbReference type="CDD" id="cd10028">
    <property type="entry name" value="UDG-F2_TDG_MUG"/>
    <property type="match status" value="1"/>
</dbReference>
<accession>A0ABW0QJZ6</accession>
<dbReference type="PANTHER" id="PTHR12159">
    <property type="entry name" value="G/T AND G/U MISMATCH-SPECIFIC DNA GLYCOSYLASE"/>
    <property type="match status" value="1"/>
</dbReference>